<dbReference type="OrthoDB" id="9790390at2"/>
<evidence type="ECO:0000256" key="6">
    <source>
        <dbReference type="NCBIfam" id="TIGR01068"/>
    </source>
</evidence>
<keyword evidence="12" id="KW-1185">Reference proteome</keyword>
<proteinExistence type="inferred from homology"/>
<evidence type="ECO:0000256" key="7">
    <source>
        <dbReference type="PIRNR" id="PIRNR000077"/>
    </source>
</evidence>
<dbReference type="PRINTS" id="PR00421">
    <property type="entry name" value="THIOREDOXIN"/>
</dbReference>
<dbReference type="Pfam" id="PF00085">
    <property type="entry name" value="Thioredoxin"/>
    <property type="match status" value="1"/>
</dbReference>
<evidence type="ECO:0000256" key="2">
    <source>
        <dbReference type="ARBA" id="ARBA00022448"/>
    </source>
</evidence>
<keyword evidence="2" id="KW-0813">Transport</keyword>
<feature type="site" description="Contributes to redox potential value" evidence="8">
    <location>
        <position position="32"/>
    </location>
</feature>
<keyword evidence="5 9" id="KW-0676">Redox-active center</keyword>
<name>A0A327RAG3_9BACT</name>
<dbReference type="GO" id="GO:0005737">
    <property type="term" value="C:cytoplasm"/>
    <property type="evidence" value="ECO:0007669"/>
    <property type="project" value="TreeGrafter"/>
</dbReference>
<protein>
    <recommendedName>
        <fullName evidence="6 7">Thioredoxin</fullName>
    </recommendedName>
</protein>
<dbReference type="Proteomes" id="UP000249547">
    <property type="component" value="Unassembled WGS sequence"/>
</dbReference>
<keyword evidence="3" id="KW-0249">Electron transport</keyword>
<dbReference type="EMBL" id="QLLL01000001">
    <property type="protein sequence ID" value="RAJ10907.1"/>
    <property type="molecule type" value="Genomic_DNA"/>
</dbReference>
<evidence type="ECO:0000313" key="11">
    <source>
        <dbReference type="EMBL" id="RAJ10907.1"/>
    </source>
</evidence>
<dbReference type="InterPro" id="IPR005746">
    <property type="entry name" value="Thioredoxin"/>
</dbReference>
<keyword evidence="4 9" id="KW-1015">Disulfide bond</keyword>
<dbReference type="GO" id="GO:0015035">
    <property type="term" value="F:protein-disulfide reductase activity"/>
    <property type="evidence" value="ECO:0007669"/>
    <property type="project" value="UniProtKB-UniRule"/>
</dbReference>
<evidence type="ECO:0000313" key="12">
    <source>
        <dbReference type="Proteomes" id="UP000249547"/>
    </source>
</evidence>
<evidence type="ECO:0000256" key="4">
    <source>
        <dbReference type="ARBA" id="ARBA00023157"/>
    </source>
</evidence>
<gene>
    <name evidence="11" type="ORF">LX64_00514</name>
</gene>
<comment type="caution">
    <text evidence="11">The sequence shown here is derived from an EMBL/GenBank/DDBJ whole genome shotgun (WGS) entry which is preliminary data.</text>
</comment>
<feature type="site" description="Deprotonates C-terminal active site Cys" evidence="8">
    <location>
        <position position="24"/>
    </location>
</feature>
<dbReference type="AlphaFoldDB" id="A0A327RAG3"/>
<evidence type="ECO:0000256" key="5">
    <source>
        <dbReference type="ARBA" id="ARBA00023284"/>
    </source>
</evidence>
<dbReference type="InterPro" id="IPR013766">
    <property type="entry name" value="Thioredoxin_domain"/>
</dbReference>
<dbReference type="NCBIfam" id="TIGR01068">
    <property type="entry name" value="thioredoxin"/>
    <property type="match status" value="1"/>
</dbReference>
<evidence type="ECO:0000256" key="1">
    <source>
        <dbReference type="ARBA" id="ARBA00008987"/>
    </source>
</evidence>
<dbReference type="PIRSF" id="PIRSF000077">
    <property type="entry name" value="Thioredoxin"/>
    <property type="match status" value="1"/>
</dbReference>
<organism evidence="11 12">
    <name type="scientific">Chitinophaga skermanii</name>
    <dbReference type="NCBI Taxonomy" id="331697"/>
    <lineage>
        <taxon>Bacteria</taxon>
        <taxon>Pseudomonadati</taxon>
        <taxon>Bacteroidota</taxon>
        <taxon>Chitinophagia</taxon>
        <taxon>Chitinophagales</taxon>
        <taxon>Chitinophagaceae</taxon>
        <taxon>Chitinophaga</taxon>
    </lineage>
</organism>
<dbReference type="FunFam" id="3.40.30.10:FF:000001">
    <property type="entry name" value="Thioredoxin"/>
    <property type="match status" value="1"/>
</dbReference>
<evidence type="ECO:0000259" key="10">
    <source>
        <dbReference type="PROSITE" id="PS51352"/>
    </source>
</evidence>
<dbReference type="InterPro" id="IPR036249">
    <property type="entry name" value="Thioredoxin-like_sf"/>
</dbReference>
<reference evidence="11 12" key="1">
    <citation type="submission" date="2018-06" db="EMBL/GenBank/DDBJ databases">
        <title>Genomic Encyclopedia of Archaeal and Bacterial Type Strains, Phase II (KMG-II): from individual species to whole genera.</title>
        <authorList>
            <person name="Goeker M."/>
        </authorList>
    </citation>
    <scope>NUCLEOTIDE SEQUENCE [LARGE SCALE GENOMIC DNA]</scope>
    <source>
        <strain evidence="11 12">DSM 23857</strain>
    </source>
</reference>
<feature type="disulfide bond" description="Redox-active" evidence="9">
    <location>
        <begin position="30"/>
        <end position="33"/>
    </location>
</feature>
<feature type="active site" description="Nucleophile" evidence="8">
    <location>
        <position position="33"/>
    </location>
</feature>
<accession>A0A327RAG3</accession>
<evidence type="ECO:0000256" key="9">
    <source>
        <dbReference type="PIRSR" id="PIRSR000077-4"/>
    </source>
</evidence>
<dbReference type="SUPFAM" id="SSF52833">
    <property type="entry name" value="Thioredoxin-like"/>
    <property type="match status" value="1"/>
</dbReference>
<feature type="domain" description="Thioredoxin" evidence="10">
    <location>
        <begin position="1"/>
        <end position="105"/>
    </location>
</feature>
<dbReference type="PROSITE" id="PS51352">
    <property type="entry name" value="THIOREDOXIN_2"/>
    <property type="match status" value="1"/>
</dbReference>
<dbReference type="PANTHER" id="PTHR45663">
    <property type="entry name" value="GEO12009P1"/>
    <property type="match status" value="1"/>
</dbReference>
<feature type="site" description="Contributes to redox potential value" evidence="8">
    <location>
        <position position="31"/>
    </location>
</feature>
<comment type="similarity">
    <text evidence="1 7">Belongs to the thioredoxin family.</text>
</comment>
<dbReference type="Gene3D" id="3.40.30.10">
    <property type="entry name" value="Glutaredoxin"/>
    <property type="match status" value="1"/>
</dbReference>
<feature type="active site" description="Nucleophile" evidence="8">
    <location>
        <position position="30"/>
    </location>
</feature>
<dbReference type="CDD" id="cd02947">
    <property type="entry name" value="TRX_family"/>
    <property type="match status" value="1"/>
</dbReference>
<evidence type="ECO:0000256" key="3">
    <source>
        <dbReference type="ARBA" id="ARBA00022982"/>
    </source>
</evidence>
<dbReference type="PANTHER" id="PTHR45663:SF11">
    <property type="entry name" value="GEO12009P1"/>
    <property type="match status" value="1"/>
</dbReference>
<dbReference type="RefSeq" id="WP_111596026.1">
    <property type="nucleotide sequence ID" value="NZ_QLLL01000001.1"/>
</dbReference>
<evidence type="ECO:0000256" key="8">
    <source>
        <dbReference type="PIRSR" id="PIRSR000077-1"/>
    </source>
</evidence>
<sequence>MALEFTGSNFETEVLNNDKLVVVDMWAEWCSPCRALAPIIEELYKDFRGQVDVGKVNIDHNPQLAIDYDVRSIPAILFFKGGRLVDTVVGARPKAEFEKKIMAHM</sequence>